<sequence>MSVMMLGNEVYNFVANCLMKFEPQLRETEIKLLVEDWQYANYISFVDKYEKERDLDELEIAPNEKFDINEFTFYRAISSISYQIEVVSYLNSAESHRNLGIIKRKYQNKCKQLMLEKHGIYNQKLWLEISELKPNNNVFFKEKDFIRLYNNLYFFQTYGSKFIDSYWLDRIFKKFHLEIVGESIELKPSIKYRALTGYEILPSLELLQQIIKTYHSDLVATEEYEHLSSKIGSLVYYLLEVEPAYEQAKWGAPTYK</sequence>
<organism evidence="1 2">
    <name type="scientific">Bacillus thuringiensis subsp. jegathesan</name>
    <dbReference type="NCBI Taxonomy" id="56955"/>
    <lineage>
        <taxon>Bacteria</taxon>
        <taxon>Bacillati</taxon>
        <taxon>Bacillota</taxon>
        <taxon>Bacilli</taxon>
        <taxon>Bacillales</taxon>
        <taxon>Bacillaceae</taxon>
        <taxon>Bacillus</taxon>
        <taxon>Bacillus cereus group</taxon>
    </lineage>
</organism>
<name>A0A9X6MJQ6_BACTJ</name>
<dbReference type="AlphaFoldDB" id="A0A9X6MJQ6"/>
<reference evidence="1 2" key="1">
    <citation type="submission" date="2016-10" db="EMBL/GenBank/DDBJ databases">
        <title>Comparative genomics of Bacillus thuringiensis reveals a path to pathogens against multiple invertebrate hosts.</title>
        <authorList>
            <person name="Zheng J."/>
            <person name="Gao Q."/>
            <person name="Liu H."/>
            <person name="Peng D."/>
            <person name="Ruan L."/>
            <person name="Sun M."/>
        </authorList>
    </citation>
    <scope>NUCLEOTIDE SEQUENCE [LARGE SCALE GENOMIC DNA]</scope>
    <source>
        <strain evidence="1">BGSC 4CF1</strain>
    </source>
</reference>
<evidence type="ECO:0000313" key="2">
    <source>
        <dbReference type="Proteomes" id="UP000194853"/>
    </source>
</evidence>
<evidence type="ECO:0000313" key="1">
    <source>
        <dbReference type="EMBL" id="OUB78427.1"/>
    </source>
</evidence>
<protein>
    <submittedName>
        <fullName evidence="1">Uncharacterized protein</fullName>
    </submittedName>
</protein>
<dbReference type="EMBL" id="MOOS01000002">
    <property type="protein sequence ID" value="OUB78427.1"/>
    <property type="molecule type" value="Genomic_DNA"/>
</dbReference>
<accession>A0A9X6MJQ6</accession>
<comment type="caution">
    <text evidence="1">The sequence shown here is derived from an EMBL/GenBank/DDBJ whole genome shotgun (WGS) entry which is preliminary data.</text>
</comment>
<dbReference type="RefSeq" id="WP_086403535.1">
    <property type="nucleotide sequence ID" value="NZ_MOOS01000002.1"/>
</dbReference>
<dbReference type="Proteomes" id="UP000194853">
    <property type="component" value="Unassembled WGS sequence"/>
</dbReference>
<gene>
    <name evidence="1" type="ORF">BK750_00115</name>
</gene>
<proteinExistence type="predicted"/>